<dbReference type="Proteomes" id="UP000265768">
    <property type="component" value="Unassembled WGS sequence"/>
</dbReference>
<gene>
    <name evidence="2" type="ORF">D5H75_21645</name>
</gene>
<sequence>MPGFLVLAGVPVVAGVVAGFWRGGSLDGIAGGFRGLWLLWLAVGTQVAHAYLGGGAAFLALTFLIVLGWVAVNLAGFSPGMRGGAGLVLGGAVMNGVAIAVNGAMPYSAWAAEVIGLPAGSATAKNEPETAGTRLMFLADVIPVPGLQKIVSLGDVAISVGSALLIAAAMRRHPRKEGEPS</sequence>
<name>A0A3A4BI27_9ACTN</name>
<proteinExistence type="predicted"/>
<keyword evidence="1" id="KW-0472">Membrane</keyword>
<evidence type="ECO:0000313" key="3">
    <source>
        <dbReference type="Proteomes" id="UP000265768"/>
    </source>
</evidence>
<organism evidence="2 3">
    <name type="scientific">Bailinhaonella thermotolerans</name>
    <dbReference type="NCBI Taxonomy" id="1070861"/>
    <lineage>
        <taxon>Bacteria</taxon>
        <taxon>Bacillati</taxon>
        <taxon>Actinomycetota</taxon>
        <taxon>Actinomycetes</taxon>
        <taxon>Streptosporangiales</taxon>
        <taxon>Streptosporangiaceae</taxon>
        <taxon>Bailinhaonella</taxon>
    </lineage>
</organism>
<feature type="transmembrane region" description="Helical" evidence="1">
    <location>
        <begin position="58"/>
        <end position="77"/>
    </location>
</feature>
<comment type="caution">
    <text evidence="2">The sequence shown here is derived from an EMBL/GenBank/DDBJ whole genome shotgun (WGS) entry which is preliminary data.</text>
</comment>
<dbReference type="EMBL" id="QZEY01000008">
    <property type="protein sequence ID" value="RJL30902.1"/>
    <property type="molecule type" value="Genomic_DNA"/>
</dbReference>
<protein>
    <recommendedName>
        <fullName evidence="4">DUF5317 domain-containing protein</fullName>
    </recommendedName>
</protein>
<evidence type="ECO:0000313" key="2">
    <source>
        <dbReference type="EMBL" id="RJL30902.1"/>
    </source>
</evidence>
<accession>A0A3A4BI27</accession>
<dbReference type="InterPro" id="IPR035168">
    <property type="entry name" value="DUF5317"/>
</dbReference>
<feature type="transmembrane region" description="Helical" evidence="1">
    <location>
        <begin position="84"/>
        <end position="105"/>
    </location>
</feature>
<reference evidence="2 3" key="1">
    <citation type="submission" date="2018-09" db="EMBL/GenBank/DDBJ databases">
        <title>YIM 75507 draft genome.</title>
        <authorList>
            <person name="Tang S."/>
            <person name="Feng Y."/>
        </authorList>
    </citation>
    <scope>NUCLEOTIDE SEQUENCE [LARGE SCALE GENOMIC DNA]</scope>
    <source>
        <strain evidence="2 3">YIM 75507</strain>
    </source>
</reference>
<dbReference type="OrthoDB" id="3777393at2"/>
<feature type="transmembrane region" description="Helical" evidence="1">
    <location>
        <begin position="6"/>
        <end position="23"/>
    </location>
</feature>
<dbReference type="RefSeq" id="WP_119928325.1">
    <property type="nucleotide sequence ID" value="NZ_QZEY01000008.1"/>
</dbReference>
<keyword evidence="1" id="KW-0812">Transmembrane</keyword>
<feature type="transmembrane region" description="Helical" evidence="1">
    <location>
        <begin position="35"/>
        <end position="52"/>
    </location>
</feature>
<evidence type="ECO:0000256" key="1">
    <source>
        <dbReference type="SAM" id="Phobius"/>
    </source>
</evidence>
<keyword evidence="3" id="KW-1185">Reference proteome</keyword>
<feature type="transmembrane region" description="Helical" evidence="1">
    <location>
        <begin position="150"/>
        <end position="170"/>
    </location>
</feature>
<dbReference type="AlphaFoldDB" id="A0A3A4BI27"/>
<dbReference type="Pfam" id="PF17248">
    <property type="entry name" value="DUF5317"/>
    <property type="match status" value="1"/>
</dbReference>
<evidence type="ECO:0008006" key="4">
    <source>
        <dbReference type="Google" id="ProtNLM"/>
    </source>
</evidence>
<keyword evidence="1" id="KW-1133">Transmembrane helix</keyword>